<reference evidence="1" key="1">
    <citation type="submission" date="2017-08" db="EMBL/GenBank/DDBJ databases">
        <authorList>
            <person name="Polle J.E."/>
            <person name="Barry K."/>
            <person name="Cushman J."/>
            <person name="Schmutz J."/>
            <person name="Tran D."/>
            <person name="Hathwaick L.T."/>
            <person name="Yim W.C."/>
            <person name="Jenkins J."/>
            <person name="Mckie-Krisberg Z.M."/>
            <person name="Prochnik S."/>
            <person name="Lindquist E."/>
            <person name="Dockter R.B."/>
            <person name="Adam C."/>
            <person name="Molina H."/>
            <person name="Bunkerborg J."/>
            <person name="Jin E."/>
            <person name="Buchheim M."/>
            <person name="Magnuson J."/>
        </authorList>
    </citation>
    <scope>NUCLEOTIDE SEQUENCE</scope>
    <source>
        <strain evidence="1">CCAP 19/18</strain>
    </source>
</reference>
<evidence type="ECO:0008006" key="3">
    <source>
        <dbReference type="Google" id="ProtNLM"/>
    </source>
</evidence>
<evidence type="ECO:0000313" key="2">
    <source>
        <dbReference type="Proteomes" id="UP000815325"/>
    </source>
</evidence>
<comment type="caution">
    <text evidence="1">The sequence shown here is derived from an EMBL/GenBank/DDBJ whole genome shotgun (WGS) entry which is preliminary data.</text>
</comment>
<dbReference type="Proteomes" id="UP000815325">
    <property type="component" value="Unassembled WGS sequence"/>
</dbReference>
<name>A0ABQ7GRV2_DUNSA</name>
<dbReference type="EMBL" id="MU069619">
    <property type="protein sequence ID" value="KAF5837339.1"/>
    <property type="molecule type" value="Genomic_DNA"/>
</dbReference>
<gene>
    <name evidence="1" type="ORF">DUNSADRAFT_4498</name>
</gene>
<accession>A0ABQ7GRV2</accession>
<evidence type="ECO:0000313" key="1">
    <source>
        <dbReference type="EMBL" id="KAF5837339.1"/>
    </source>
</evidence>
<protein>
    <recommendedName>
        <fullName evidence="3">Encoded protein</fullName>
    </recommendedName>
</protein>
<organism evidence="1 2">
    <name type="scientific">Dunaliella salina</name>
    <name type="common">Green alga</name>
    <name type="synonym">Protococcus salinus</name>
    <dbReference type="NCBI Taxonomy" id="3046"/>
    <lineage>
        <taxon>Eukaryota</taxon>
        <taxon>Viridiplantae</taxon>
        <taxon>Chlorophyta</taxon>
        <taxon>core chlorophytes</taxon>
        <taxon>Chlorophyceae</taxon>
        <taxon>CS clade</taxon>
        <taxon>Chlamydomonadales</taxon>
        <taxon>Dunaliellaceae</taxon>
        <taxon>Dunaliella</taxon>
    </lineage>
</organism>
<sequence>MEGKDKFGAKNVSRHFESDGEMQAGEAAHLGVLRVANGWPTGTNQCADAAAIASRPLWTPGKCGAVRFRKQGGKGGKSSAHACMLIL</sequence>
<keyword evidence="2" id="KW-1185">Reference proteome</keyword>
<proteinExistence type="predicted"/>